<proteinExistence type="predicted"/>
<evidence type="ECO:0000259" key="1">
    <source>
        <dbReference type="Pfam" id="PF05201"/>
    </source>
</evidence>
<dbReference type="InterPro" id="IPR015895">
    <property type="entry name" value="4pyrrol_synth_GluRdtase_N"/>
</dbReference>
<dbReference type="PANTHER" id="PTHR43013:SF1">
    <property type="entry name" value="GLUTAMYL-TRNA REDUCTASE"/>
    <property type="match status" value="1"/>
</dbReference>
<organism evidence="2 3">
    <name type="scientific">Candidatus Accumulibacter meliphilus</name>
    <dbReference type="NCBI Taxonomy" id="2211374"/>
    <lineage>
        <taxon>Bacteria</taxon>
        <taxon>Pseudomonadati</taxon>
        <taxon>Pseudomonadota</taxon>
        <taxon>Betaproteobacteria</taxon>
        <taxon>Candidatus Accumulibacter</taxon>
    </lineage>
</organism>
<dbReference type="EMBL" id="QPGA01000017">
    <property type="protein sequence ID" value="RDE50622.1"/>
    <property type="molecule type" value="Genomic_DNA"/>
</dbReference>
<evidence type="ECO:0000313" key="2">
    <source>
        <dbReference type="EMBL" id="RDE50622.1"/>
    </source>
</evidence>
<dbReference type="Proteomes" id="UP000253831">
    <property type="component" value="Unassembled WGS sequence"/>
</dbReference>
<dbReference type="Gene3D" id="3.30.460.30">
    <property type="entry name" value="Glutamyl-tRNA reductase, N-terminal domain"/>
    <property type="match status" value="1"/>
</dbReference>
<dbReference type="Pfam" id="PF05201">
    <property type="entry name" value="GlutR_N"/>
    <property type="match status" value="1"/>
</dbReference>
<dbReference type="InterPro" id="IPR036343">
    <property type="entry name" value="GluRdtase_N_sf"/>
</dbReference>
<dbReference type="GO" id="GO:0008883">
    <property type="term" value="F:glutamyl-tRNA reductase activity"/>
    <property type="evidence" value="ECO:0007669"/>
    <property type="project" value="InterPro"/>
</dbReference>
<dbReference type="SUPFAM" id="SSF69742">
    <property type="entry name" value="Glutamyl tRNA-reductase catalytic, N-terminal domain"/>
    <property type="match status" value="1"/>
</dbReference>
<dbReference type="GO" id="GO:0050661">
    <property type="term" value="F:NADP binding"/>
    <property type="evidence" value="ECO:0007669"/>
    <property type="project" value="InterPro"/>
</dbReference>
<dbReference type="PANTHER" id="PTHR43013">
    <property type="entry name" value="GLUTAMYL-TRNA REDUCTASE"/>
    <property type="match status" value="1"/>
</dbReference>
<comment type="caution">
    <text evidence="2">The sequence shown here is derived from an EMBL/GenBank/DDBJ whole genome shotgun (WGS) entry which is preliminary data.</text>
</comment>
<dbReference type="AlphaFoldDB" id="A0A369XPA5"/>
<sequence>MALFTLGINHHTAPLSVREQMAFHAESLPRALADLAHCKAVHEAAILSTCNRTELYVASDV</sequence>
<gene>
    <name evidence="2" type="ORF">DVS81_10265</name>
</gene>
<reference evidence="2 3" key="1">
    <citation type="submission" date="2018-05" db="EMBL/GenBank/DDBJ databases">
        <title>Integrated omic analyses show evidence that a Ca. Accumulibacter phosphatis strain performs denitrification under micro-aerobic conditions.</title>
        <authorList>
            <person name="Camejo P.Y."/>
            <person name="Katherine M.D."/>
            <person name="Daniel N.R."/>
        </authorList>
    </citation>
    <scope>NUCLEOTIDE SEQUENCE [LARGE SCALE GENOMIC DNA]</scope>
    <source>
        <strain evidence="2">UW-LDO-IC</strain>
    </source>
</reference>
<protein>
    <submittedName>
        <fullName evidence="2">Glutamyl-tRNA reductase</fullName>
    </submittedName>
</protein>
<evidence type="ECO:0000313" key="3">
    <source>
        <dbReference type="Proteomes" id="UP000253831"/>
    </source>
</evidence>
<accession>A0A369XPA5</accession>
<feature type="domain" description="Glutamyl-tRNA reductase N-terminal" evidence="1">
    <location>
        <begin position="6"/>
        <end position="59"/>
    </location>
</feature>
<dbReference type="GO" id="GO:0019353">
    <property type="term" value="P:protoporphyrinogen IX biosynthetic process from glutamate"/>
    <property type="evidence" value="ECO:0007669"/>
    <property type="project" value="TreeGrafter"/>
</dbReference>
<feature type="non-terminal residue" evidence="2">
    <location>
        <position position="61"/>
    </location>
</feature>
<name>A0A369XPA5_9PROT</name>